<proteinExistence type="predicted"/>
<evidence type="ECO:0000313" key="8">
    <source>
        <dbReference type="Proteomes" id="UP000595205"/>
    </source>
</evidence>
<dbReference type="Proteomes" id="UP000595205">
    <property type="component" value="Chromosome"/>
</dbReference>
<dbReference type="GeneID" id="77302351"/>
<keyword evidence="2 6" id="KW-0732">Signal</keyword>
<protein>
    <submittedName>
        <fullName evidence="7">Putative lipoprotein LppO</fullName>
    </submittedName>
</protein>
<evidence type="ECO:0000313" key="7">
    <source>
        <dbReference type="EMBL" id="BCO99428.1"/>
    </source>
</evidence>
<dbReference type="AlphaFoldDB" id="A0A7R7MTB2"/>
<keyword evidence="4" id="KW-0564">Palmitate</keyword>
<dbReference type="GO" id="GO:0016020">
    <property type="term" value="C:membrane"/>
    <property type="evidence" value="ECO:0007669"/>
    <property type="project" value="InterPro"/>
</dbReference>
<evidence type="ECO:0000256" key="6">
    <source>
        <dbReference type="SAM" id="SignalP"/>
    </source>
</evidence>
<reference evidence="7 8" key="1">
    <citation type="submission" date="2020-12" db="EMBL/GenBank/DDBJ databases">
        <title>Genome sequence of clinical Mycobacterium intracellulare strains.</title>
        <authorList>
            <person name="Tateishi Y."/>
            <person name="Matsumoto S."/>
            <person name="Fukushima Y."/>
            <person name="Nakajima C."/>
            <person name="Suzuki Y."/>
        </authorList>
    </citation>
    <scope>NUCLEOTIDE SEQUENCE [LARGE SCALE GENOMIC DNA]</scope>
    <source>
        <strain evidence="7 8">M018</strain>
    </source>
</reference>
<dbReference type="InterPro" id="IPR008691">
    <property type="entry name" value="LpqH"/>
</dbReference>
<organism evidence="7 8">
    <name type="scientific">Mycobacterium intracellulare</name>
    <dbReference type="NCBI Taxonomy" id="1767"/>
    <lineage>
        <taxon>Bacteria</taxon>
        <taxon>Bacillati</taxon>
        <taxon>Actinomycetota</taxon>
        <taxon>Actinomycetes</taxon>
        <taxon>Mycobacteriales</taxon>
        <taxon>Mycobacteriaceae</taxon>
        <taxon>Mycobacterium</taxon>
        <taxon>Mycobacterium avium complex (MAC)</taxon>
    </lineage>
</organism>
<dbReference type="Pfam" id="PF05481">
    <property type="entry name" value="Myco_19_kDa"/>
    <property type="match status" value="1"/>
</dbReference>
<keyword evidence="1" id="KW-1003">Cell membrane</keyword>
<dbReference type="RefSeq" id="WP_036428762.1">
    <property type="nucleotide sequence ID" value="NZ_AP024241.1"/>
</dbReference>
<gene>
    <name evidence="7" type="primary">lppO</name>
    <name evidence="7" type="ORF">MINTM018_21980</name>
</gene>
<evidence type="ECO:0000256" key="5">
    <source>
        <dbReference type="ARBA" id="ARBA00023288"/>
    </source>
</evidence>
<keyword evidence="3" id="KW-0472">Membrane</keyword>
<sequence length="170" mass="17345">MTHPRPWIVRAGSALGALALGASLPACSGKESHPASPPSSTPALTSTTVMIDGNKHTLIAAVDCTSSAAQPNASPPESGDLTTRISVHDDAASVSLAVSDERPPTVDGFAISLKLPNGQYQLPYQGTNSPTQVQATKDGKGYTITGTGQATTPGQSGVRDVRFGIHVTCP</sequence>
<evidence type="ECO:0000256" key="2">
    <source>
        <dbReference type="ARBA" id="ARBA00022729"/>
    </source>
</evidence>
<evidence type="ECO:0000256" key="4">
    <source>
        <dbReference type="ARBA" id="ARBA00023139"/>
    </source>
</evidence>
<feature type="chain" id="PRO_5041141556" evidence="6">
    <location>
        <begin position="29"/>
        <end position="170"/>
    </location>
</feature>
<keyword evidence="5 7" id="KW-0449">Lipoprotein</keyword>
<dbReference type="EMBL" id="AP024255">
    <property type="protein sequence ID" value="BCO99428.1"/>
    <property type="molecule type" value="Genomic_DNA"/>
</dbReference>
<evidence type="ECO:0000256" key="1">
    <source>
        <dbReference type="ARBA" id="ARBA00022475"/>
    </source>
</evidence>
<name>A0A7R7MTB2_MYCIT</name>
<evidence type="ECO:0000256" key="3">
    <source>
        <dbReference type="ARBA" id="ARBA00023136"/>
    </source>
</evidence>
<feature type="signal peptide" evidence="6">
    <location>
        <begin position="1"/>
        <end position="28"/>
    </location>
</feature>
<accession>A0A7R7MTB2</accession>